<name>A0A183B1G6_9TREM</name>
<organism evidence="6">
    <name type="scientific">Echinostoma caproni</name>
    <dbReference type="NCBI Taxonomy" id="27848"/>
    <lineage>
        <taxon>Eukaryota</taxon>
        <taxon>Metazoa</taxon>
        <taxon>Spiralia</taxon>
        <taxon>Lophotrochozoa</taxon>
        <taxon>Platyhelminthes</taxon>
        <taxon>Trematoda</taxon>
        <taxon>Digenea</taxon>
        <taxon>Plagiorchiida</taxon>
        <taxon>Echinostomata</taxon>
        <taxon>Echinostomatoidea</taxon>
        <taxon>Echinostomatidae</taxon>
        <taxon>Echinostoma</taxon>
    </lineage>
</organism>
<reference evidence="6" key="1">
    <citation type="submission" date="2016-06" db="UniProtKB">
        <authorList>
            <consortium name="WormBaseParasite"/>
        </authorList>
    </citation>
    <scope>IDENTIFICATION</scope>
</reference>
<dbReference type="PANTHER" id="PTHR10073:SF12">
    <property type="entry name" value="DNA MISMATCH REPAIR PROTEIN MLH1"/>
    <property type="match status" value="1"/>
</dbReference>
<dbReference type="InterPro" id="IPR003594">
    <property type="entry name" value="HATPase_dom"/>
</dbReference>
<dbReference type="GO" id="GO:0032389">
    <property type="term" value="C:MutLalpha complex"/>
    <property type="evidence" value="ECO:0007669"/>
    <property type="project" value="TreeGrafter"/>
</dbReference>
<dbReference type="AlphaFoldDB" id="A0A183B1G6"/>
<dbReference type="InterPro" id="IPR036890">
    <property type="entry name" value="HATPase_C_sf"/>
</dbReference>
<dbReference type="EMBL" id="UZAN01054184">
    <property type="protein sequence ID" value="VDP90323.1"/>
    <property type="molecule type" value="Genomic_DNA"/>
</dbReference>
<dbReference type="Proteomes" id="UP000272942">
    <property type="component" value="Unassembled WGS sequence"/>
</dbReference>
<dbReference type="SUPFAM" id="SSF55874">
    <property type="entry name" value="ATPase domain of HSP90 chaperone/DNA topoisomerase II/histidine kinase"/>
    <property type="match status" value="1"/>
</dbReference>
<evidence type="ECO:0000259" key="3">
    <source>
        <dbReference type="Pfam" id="PF02518"/>
    </source>
</evidence>
<dbReference type="GO" id="GO:0006298">
    <property type="term" value="P:mismatch repair"/>
    <property type="evidence" value="ECO:0007669"/>
    <property type="project" value="InterPro"/>
</dbReference>
<reference evidence="4 5" key="2">
    <citation type="submission" date="2018-11" db="EMBL/GenBank/DDBJ databases">
        <authorList>
            <consortium name="Pathogen Informatics"/>
        </authorList>
    </citation>
    <scope>NUCLEOTIDE SEQUENCE [LARGE SCALE GENOMIC DNA]</scope>
    <source>
        <strain evidence="4 5">Egypt</strain>
    </source>
</reference>
<evidence type="ECO:0000313" key="5">
    <source>
        <dbReference type="Proteomes" id="UP000272942"/>
    </source>
</evidence>
<protein>
    <submittedName>
        <fullName evidence="6">HATPase_c domain-containing protein</fullName>
    </submittedName>
</protein>
<evidence type="ECO:0000313" key="6">
    <source>
        <dbReference type="WBParaSite" id="ECPE_0001308901-mRNA-1"/>
    </source>
</evidence>
<proteinExistence type="inferred from homology"/>
<dbReference type="WBParaSite" id="ECPE_0001308901-mRNA-1">
    <property type="protein sequence ID" value="ECPE_0001308901-mRNA-1"/>
    <property type="gene ID" value="ECPE_0001308901"/>
</dbReference>
<evidence type="ECO:0000313" key="4">
    <source>
        <dbReference type="EMBL" id="VDP90323.1"/>
    </source>
</evidence>
<feature type="compositionally biased region" description="Polar residues" evidence="2">
    <location>
        <begin position="1"/>
        <end position="18"/>
    </location>
</feature>
<dbReference type="OrthoDB" id="10254304at2759"/>
<feature type="region of interest" description="Disordered" evidence="2">
    <location>
        <begin position="1"/>
        <end position="21"/>
    </location>
</feature>
<dbReference type="PANTHER" id="PTHR10073">
    <property type="entry name" value="DNA MISMATCH REPAIR PROTEIN MLH, PMS, MUTL"/>
    <property type="match status" value="1"/>
</dbReference>
<keyword evidence="5" id="KW-1185">Reference proteome</keyword>
<dbReference type="Pfam" id="PF02518">
    <property type="entry name" value="HATPase_c"/>
    <property type="match status" value="1"/>
</dbReference>
<evidence type="ECO:0000256" key="1">
    <source>
        <dbReference type="ARBA" id="ARBA00006082"/>
    </source>
</evidence>
<dbReference type="GO" id="GO:0140664">
    <property type="term" value="F:ATP-dependent DNA damage sensor activity"/>
    <property type="evidence" value="ECO:0007669"/>
    <property type="project" value="InterPro"/>
</dbReference>
<dbReference type="GO" id="GO:0016887">
    <property type="term" value="F:ATP hydrolysis activity"/>
    <property type="evidence" value="ECO:0007669"/>
    <property type="project" value="InterPro"/>
</dbReference>
<gene>
    <name evidence="4" type="ORF">ECPE_LOCUS13051</name>
</gene>
<evidence type="ECO:0000256" key="2">
    <source>
        <dbReference type="SAM" id="MobiDB-lite"/>
    </source>
</evidence>
<comment type="similarity">
    <text evidence="1">Belongs to the DNA mismatch repair MutL/HexB family.</text>
</comment>
<dbReference type="InterPro" id="IPR038973">
    <property type="entry name" value="MutL/Mlh/Pms-like"/>
</dbReference>
<accession>A0A183B1G6</accession>
<sequence length="131" mass="14503">MSLPSEASSESGEPTLQDQLIALSSDESKARPIQQLSKEVINRIAAGEVIQRPANAIKELLENSLDAGSTQIQITVRDGGLKLLQVQDNGCGIRLTDMPILCERFTTSKLRVSFFSRLVIQINRKLFTLYK</sequence>
<dbReference type="Gene3D" id="3.30.565.10">
    <property type="entry name" value="Histidine kinase-like ATPase, C-terminal domain"/>
    <property type="match status" value="1"/>
</dbReference>
<feature type="domain" description="Histidine kinase/HSP90-like ATPase" evidence="3">
    <location>
        <begin position="52"/>
        <end position="108"/>
    </location>
</feature>